<keyword evidence="9 15" id="KW-0261">Viral envelope protein</keyword>
<name>A0AAE9KYQ5_9MONO</name>
<evidence type="ECO:0000256" key="14">
    <source>
        <dbReference type="ARBA" id="ARBA00023296"/>
    </source>
</evidence>
<dbReference type="GO" id="GO:0033644">
    <property type="term" value="C:host cell membrane"/>
    <property type="evidence" value="ECO:0007669"/>
    <property type="project" value="UniProtKB-SubCell"/>
</dbReference>
<evidence type="ECO:0000256" key="1">
    <source>
        <dbReference type="ARBA" id="ARBA00004208"/>
    </source>
</evidence>
<evidence type="ECO:0000256" key="2">
    <source>
        <dbReference type="ARBA" id="ARBA00004597"/>
    </source>
</evidence>
<dbReference type="GO" id="GO:0046718">
    <property type="term" value="P:symbiont entry into host cell"/>
    <property type="evidence" value="ECO:0007669"/>
    <property type="project" value="UniProtKB-KW"/>
</dbReference>
<dbReference type="GO" id="GO:0019031">
    <property type="term" value="C:viral envelope"/>
    <property type="evidence" value="ECO:0007669"/>
    <property type="project" value="UniProtKB-KW"/>
</dbReference>
<keyword evidence="3 15" id="KW-0348">Hemagglutinin</keyword>
<evidence type="ECO:0000256" key="15">
    <source>
        <dbReference type="RuleBase" id="RU004216"/>
    </source>
</evidence>
<keyword evidence="12 16" id="KW-0472">Membrane</keyword>
<keyword evidence="5 16" id="KW-0812">Transmembrane</keyword>
<evidence type="ECO:0000256" key="3">
    <source>
        <dbReference type="ARBA" id="ARBA00022546"/>
    </source>
</evidence>
<comment type="similarity">
    <text evidence="15">Belongs to the paramyxoviruses hemagglutinin-neuraminidase family.</text>
</comment>
<dbReference type="SUPFAM" id="SSF50939">
    <property type="entry name" value="Sialidases"/>
    <property type="match status" value="1"/>
</dbReference>
<protein>
    <submittedName>
        <fullName evidence="17">Cell attachment protein</fullName>
    </submittedName>
</protein>
<evidence type="ECO:0000256" key="10">
    <source>
        <dbReference type="ARBA" id="ARBA00022968"/>
    </source>
</evidence>
<evidence type="ECO:0000313" key="18">
    <source>
        <dbReference type="Proteomes" id="UP001264330"/>
    </source>
</evidence>
<proteinExistence type="inferred from homology"/>
<evidence type="ECO:0000256" key="11">
    <source>
        <dbReference type="ARBA" id="ARBA00022989"/>
    </source>
</evidence>
<evidence type="ECO:0000256" key="7">
    <source>
        <dbReference type="ARBA" id="ARBA00022844"/>
    </source>
</evidence>
<comment type="subcellular location">
    <subcellularLocation>
        <location evidence="2">Host membrane</location>
        <topology evidence="2">Single-pass type II membrane protein</topology>
    </subcellularLocation>
    <subcellularLocation>
        <location evidence="1">Virion membrane</location>
        <topology evidence="1">Single-pass type II membrane protein</topology>
    </subcellularLocation>
</comment>
<dbReference type="InterPro" id="IPR000665">
    <property type="entry name" value="Hemagglutn/HN"/>
</dbReference>
<feature type="transmembrane region" description="Helical" evidence="16">
    <location>
        <begin position="39"/>
        <end position="64"/>
    </location>
</feature>
<evidence type="ECO:0000256" key="6">
    <source>
        <dbReference type="ARBA" id="ARBA00022804"/>
    </source>
</evidence>
<dbReference type="InterPro" id="IPR036278">
    <property type="entry name" value="Sialidase_sf"/>
</dbReference>
<keyword evidence="11 16" id="KW-1133">Transmembrane helix</keyword>
<evidence type="ECO:0000256" key="8">
    <source>
        <dbReference type="ARBA" id="ARBA00022870"/>
    </source>
</evidence>
<dbReference type="Proteomes" id="UP001264330">
    <property type="component" value="Segment"/>
</dbReference>
<dbReference type="GO" id="GO:0055036">
    <property type="term" value="C:virion membrane"/>
    <property type="evidence" value="ECO:0007669"/>
    <property type="project" value="UniProtKB-SubCell"/>
</dbReference>
<evidence type="ECO:0000256" key="4">
    <source>
        <dbReference type="ARBA" id="ARBA00022581"/>
    </source>
</evidence>
<keyword evidence="10" id="KW-0735">Signal-anchor</keyword>
<keyword evidence="4" id="KW-0945">Host-virus interaction</keyword>
<evidence type="ECO:0000256" key="16">
    <source>
        <dbReference type="SAM" id="Phobius"/>
    </source>
</evidence>
<keyword evidence="14" id="KW-1160">Virus entry into host cell</keyword>
<evidence type="ECO:0000256" key="5">
    <source>
        <dbReference type="ARBA" id="ARBA00022692"/>
    </source>
</evidence>
<keyword evidence="18" id="KW-1185">Reference proteome</keyword>
<dbReference type="EMBL" id="OK623365">
    <property type="protein sequence ID" value="UQM99627.1"/>
    <property type="molecule type" value="Viral_cRNA"/>
</dbReference>
<reference evidence="17" key="1">
    <citation type="journal article" date="2022" name="bioRxiv">
        <title>The characterization of multiple novel paramyxovirus species highlights the diverse nature of the subfamily Orthoparamyxovirinae.</title>
        <authorList>
            <person name="Vanmechelen B."/>
            <person name="Meurs S."/>
            <person name="Horemans M."/>
            <person name="Loosen A."/>
            <person name="Maes T.J."/>
            <person name="Laenen L."/>
            <person name="Vergote V."/>
            <person name="Koundouno F.R."/>
            <person name="Magassouba N."/>
            <person name="Konde M.K."/>
            <person name="Conde I.S."/>
            <person name="Carroll M.W."/>
            <person name="Maes P."/>
        </authorList>
    </citation>
    <scope>NUCLEOTIDE SEQUENCE</scope>
    <source>
        <strain evidence="17">GN/Meliandou/Me/2/2018</strain>
    </source>
</reference>
<evidence type="ECO:0000256" key="12">
    <source>
        <dbReference type="ARBA" id="ARBA00023136"/>
    </source>
</evidence>
<gene>
    <name evidence="17" type="primary">G</name>
</gene>
<sequence length="615" mass="68473">MSSIYYTGGRSPQINTQHTYANMPPFIPLRNRKSTLIKAALKIVAVVSFIAALVNIVLGIIVIAQGANSRLKFEKLQLVTSSTDITTAQLLKEQHEFTSPYLRNIMDAVTYQIPRLISNSWSTTNPKPVTPQSPPIIINQGECLTGGDLVAGLKYLYGNLTYTLQSYVLEAQTTTHPLLTLNRRVDIINRPRMNPTSMYNMGSCNRASFDQPYNFFPAYVGTATGDLVGTCTRQPVLQIWDGYYALTYMTFRGTCQDHTHSSRHFEFGVIKRDGYLDPVMMSLFHFTKSAVPALDGCILGMNMSRAYALCSTTNKGPPMDIHEGRTPGLMLYVFGVNGELEEIPIDPSTFSGYVTGTILVPLAGQAVVRGRHLIGFGYMTTLQEEIGTSKCVSNNCGSDTQHACDANSRIYISDGNPRSMVVIMLDLSDGTTSDDRILLIPRDQYYQIMPGNIFHSQNDDYLLYSLTNHGWYDKPIYGKLFLNGHVRMEEYPRDYDRISSTATCTTPFGCPSTCSVTTAPTYVPITSDFSVAVGVLSLSQGRTPVVTHAQENRRIDIKQVRDSTVEVRETSLVCYTQMPRIDKYVFCTAVFTIVHQGNQNPTLSAVTWYHPDICQ</sequence>
<keyword evidence="6" id="KW-1161">Viral attachment to host cell</keyword>
<evidence type="ECO:0000256" key="13">
    <source>
        <dbReference type="ARBA" id="ARBA00023180"/>
    </source>
</evidence>
<accession>A0AAE9KYQ5</accession>
<evidence type="ECO:0000256" key="9">
    <source>
        <dbReference type="ARBA" id="ARBA00022879"/>
    </source>
</evidence>
<keyword evidence="7" id="KW-0946">Virion</keyword>
<organism evidence="17 18">
    <name type="scientific">meleucus virus</name>
    <dbReference type="NCBI Taxonomy" id="2940994"/>
    <lineage>
        <taxon>Viruses</taxon>
        <taxon>Riboviria</taxon>
        <taxon>Orthornavirae</taxon>
        <taxon>Negarnaviricota</taxon>
        <taxon>Haploviricotina</taxon>
        <taxon>Monjiviricetes</taxon>
        <taxon>Mononegavirales</taxon>
        <taxon>Paramyxoviridae</taxon>
        <taxon>Orthoparamyxovirinae</taxon>
        <taxon>Narmovirus</taxon>
        <taxon>Narmovirus meliandouense</taxon>
    </lineage>
</organism>
<dbReference type="GO" id="GO:0019062">
    <property type="term" value="P:virion attachment to host cell"/>
    <property type="evidence" value="ECO:0007669"/>
    <property type="project" value="UniProtKB-KW"/>
</dbReference>
<evidence type="ECO:0000313" key="17">
    <source>
        <dbReference type="EMBL" id="UQM99627.1"/>
    </source>
</evidence>
<dbReference type="GO" id="GO:0046789">
    <property type="term" value="F:host cell surface receptor binding"/>
    <property type="evidence" value="ECO:0007669"/>
    <property type="project" value="InterPro"/>
</dbReference>
<keyword evidence="13" id="KW-0325">Glycoprotein</keyword>
<keyword evidence="8" id="KW-1043">Host membrane</keyword>
<dbReference type="Pfam" id="PF00423">
    <property type="entry name" value="HN"/>
    <property type="match status" value="1"/>
</dbReference>
<dbReference type="Gene3D" id="2.120.10.10">
    <property type="match status" value="1"/>
</dbReference>